<accession>A0A096AW52</accession>
<feature type="chain" id="PRO_5001917479" evidence="8">
    <location>
        <begin position="20"/>
        <end position="415"/>
    </location>
</feature>
<dbReference type="OrthoDB" id="976750at2"/>
<evidence type="ECO:0000313" key="9">
    <source>
        <dbReference type="EMBL" id="KGF34817.1"/>
    </source>
</evidence>
<dbReference type="GO" id="GO:0015562">
    <property type="term" value="F:efflux transmembrane transporter activity"/>
    <property type="evidence" value="ECO:0007669"/>
    <property type="project" value="InterPro"/>
</dbReference>
<evidence type="ECO:0000256" key="5">
    <source>
        <dbReference type="ARBA" id="ARBA00022692"/>
    </source>
</evidence>
<dbReference type="PANTHER" id="PTHR30026">
    <property type="entry name" value="OUTER MEMBRANE PROTEIN TOLC"/>
    <property type="match status" value="1"/>
</dbReference>
<organism evidence="9 10">
    <name type="scientific">Hoylesella buccalis DNF00853</name>
    <dbReference type="NCBI Taxonomy" id="1401074"/>
    <lineage>
        <taxon>Bacteria</taxon>
        <taxon>Pseudomonadati</taxon>
        <taxon>Bacteroidota</taxon>
        <taxon>Bacteroidia</taxon>
        <taxon>Bacteroidales</taxon>
        <taxon>Prevotellaceae</taxon>
        <taxon>Hoylesella</taxon>
    </lineage>
</organism>
<keyword evidence="4" id="KW-1134">Transmembrane beta strand</keyword>
<dbReference type="GO" id="GO:1990281">
    <property type="term" value="C:efflux pump complex"/>
    <property type="evidence" value="ECO:0007669"/>
    <property type="project" value="TreeGrafter"/>
</dbReference>
<evidence type="ECO:0000256" key="6">
    <source>
        <dbReference type="ARBA" id="ARBA00023136"/>
    </source>
</evidence>
<dbReference type="AlphaFoldDB" id="A0A096AW52"/>
<keyword evidence="6" id="KW-0472">Membrane</keyword>
<dbReference type="Pfam" id="PF02321">
    <property type="entry name" value="OEP"/>
    <property type="match status" value="1"/>
</dbReference>
<evidence type="ECO:0000256" key="3">
    <source>
        <dbReference type="ARBA" id="ARBA00022448"/>
    </source>
</evidence>
<dbReference type="Gene3D" id="1.20.1600.10">
    <property type="entry name" value="Outer membrane efflux proteins (OEP)"/>
    <property type="match status" value="1"/>
</dbReference>
<sequence>MKQRIMMLLLSAVAVQGFAQLTLERCHELARRQYPVIKQYELVKQSKNYTISNASKAYLPQVKVSLGANGFTDPLDFPEQMKATGMADMKNYLLNGSVQVNQVIYDGGGISARKQLTKAQAEVDENQLNVRLYDINQRVDQLYFGILMLDEQLKQVKLLQNDLQLSRNTVQAMLKGGVANLSDLDAVAVEQFRAEQQEGSLRASRNSYARMLGLFIGQEVDEKTQLAKPAMPEVLPDSTSHRPELSYFAAQSKLLDTQRKALNSQLNPTISAFALGMYHNKVMDIMRPGMIAGGITLSWNVAPFYTRKNDLRNLETKKMQIESERETFLFNTRLQSQQSAGVVDDLRKKLEQDTRIITLRERIHDTSVKKVQNGIESVNEMLRDVNAVSEARLQKTIHEIQLLQAIYQLKNINNN</sequence>
<evidence type="ECO:0000313" key="10">
    <source>
        <dbReference type="Proteomes" id="UP000029556"/>
    </source>
</evidence>
<keyword evidence="7" id="KW-0998">Cell outer membrane</keyword>
<evidence type="ECO:0000256" key="4">
    <source>
        <dbReference type="ARBA" id="ARBA00022452"/>
    </source>
</evidence>
<comment type="similarity">
    <text evidence="2">Belongs to the outer membrane factor (OMF) (TC 1.B.17) family.</text>
</comment>
<dbReference type="GO" id="GO:0015288">
    <property type="term" value="F:porin activity"/>
    <property type="evidence" value="ECO:0007669"/>
    <property type="project" value="TreeGrafter"/>
</dbReference>
<comment type="caution">
    <text evidence="9">The sequence shown here is derived from an EMBL/GenBank/DDBJ whole genome shotgun (WGS) entry which is preliminary data.</text>
</comment>
<name>A0A096AW52_9BACT</name>
<evidence type="ECO:0000256" key="7">
    <source>
        <dbReference type="ARBA" id="ARBA00023237"/>
    </source>
</evidence>
<dbReference type="GO" id="GO:0009279">
    <property type="term" value="C:cell outer membrane"/>
    <property type="evidence" value="ECO:0007669"/>
    <property type="project" value="UniProtKB-SubCell"/>
</dbReference>
<protein>
    <submittedName>
        <fullName evidence="9">Transporter</fullName>
    </submittedName>
</protein>
<reference evidence="9 10" key="1">
    <citation type="submission" date="2014-07" db="EMBL/GenBank/DDBJ databases">
        <authorList>
            <person name="McCorrison J."/>
            <person name="Sanka R."/>
            <person name="Torralba M."/>
            <person name="Gillis M."/>
            <person name="Haft D.H."/>
            <person name="Methe B."/>
            <person name="Sutton G."/>
            <person name="Nelson K.E."/>
        </authorList>
    </citation>
    <scope>NUCLEOTIDE SEQUENCE [LARGE SCALE GENOMIC DNA]</scope>
    <source>
        <strain evidence="9 10">DNF00853</strain>
    </source>
</reference>
<dbReference type="RefSeq" id="WP_036872770.1">
    <property type="nucleotide sequence ID" value="NZ_JRNN01000064.1"/>
</dbReference>
<dbReference type="Proteomes" id="UP000029556">
    <property type="component" value="Unassembled WGS sequence"/>
</dbReference>
<dbReference type="InterPro" id="IPR003423">
    <property type="entry name" value="OMP_efflux"/>
</dbReference>
<dbReference type="SUPFAM" id="SSF56954">
    <property type="entry name" value="Outer membrane efflux proteins (OEP)"/>
    <property type="match status" value="1"/>
</dbReference>
<evidence type="ECO:0000256" key="1">
    <source>
        <dbReference type="ARBA" id="ARBA00004442"/>
    </source>
</evidence>
<keyword evidence="5" id="KW-0812">Transmembrane</keyword>
<evidence type="ECO:0000256" key="8">
    <source>
        <dbReference type="SAM" id="SignalP"/>
    </source>
</evidence>
<dbReference type="PANTHER" id="PTHR30026:SF20">
    <property type="entry name" value="OUTER MEMBRANE PROTEIN TOLC"/>
    <property type="match status" value="1"/>
</dbReference>
<dbReference type="InterPro" id="IPR051906">
    <property type="entry name" value="TolC-like"/>
</dbReference>
<keyword evidence="8" id="KW-0732">Signal</keyword>
<feature type="signal peptide" evidence="8">
    <location>
        <begin position="1"/>
        <end position="19"/>
    </location>
</feature>
<dbReference type="EMBL" id="JRNN01000064">
    <property type="protein sequence ID" value="KGF34817.1"/>
    <property type="molecule type" value="Genomic_DNA"/>
</dbReference>
<keyword evidence="3" id="KW-0813">Transport</keyword>
<proteinExistence type="inferred from homology"/>
<comment type="subcellular location">
    <subcellularLocation>
        <location evidence="1">Cell outer membrane</location>
    </subcellularLocation>
</comment>
<evidence type="ECO:0000256" key="2">
    <source>
        <dbReference type="ARBA" id="ARBA00007613"/>
    </source>
</evidence>
<gene>
    <name evidence="9" type="ORF">HMPREF2137_06540</name>
</gene>